<dbReference type="OrthoDB" id="98357at2157"/>
<dbReference type="InterPro" id="IPR003749">
    <property type="entry name" value="ThiS/MoaD-like"/>
</dbReference>
<name>I3XRL9_DESAM</name>
<dbReference type="GeneID" id="13061067"/>
<dbReference type="SUPFAM" id="SSF54285">
    <property type="entry name" value="MoaD/ThiS"/>
    <property type="match status" value="1"/>
</dbReference>
<dbReference type="AlphaFoldDB" id="I3XRL9"/>
<dbReference type="Gene3D" id="3.10.20.30">
    <property type="match status" value="1"/>
</dbReference>
<gene>
    <name evidence="1" type="ORF">Desfe_0694</name>
</gene>
<protein>
    <submittedName>
        <fullName evidence="1">MoaD family protein</fullName>
    </submittedName>
</protein>
<evidence type="ECO:0000313" key="2">
    <source>
        <dbReference type="Proteomes" id="UP000006175"/>
    </source>
</evidence>
<proteinExistence type="predicted"/>
<dbReference type="EMBL" id="CP003321">
    <property type="protein sequence ID" value="AFL66593.1"/>
    <property type="molecule type" value="Genomic_DNA"/>
</dbReference>
<dbReference type="InterPro" id="IPR010038">
    <property type="entry name" value="MoaD_arc-typ"/>
</dbReference>
<sequence>MAKVKIRLFASLREKYGVSEIEVEVENGEFREAIVKAGEILGRDFIDEVLTGKGYRSDRIILVNGRHIQFIKELKLRDGDVIAIFPPIAGG</sequence>
<dbReference type="InterPro" id="IPR012675">
    <property type="entry name" value="Beta-grasp_dom_sf"/>
</dbReference>
<evidence type="ECO:0000313" key="1">
    <source>
        <dbReference type="EMBL" id="AFL66593.1"/>
    </source>
</evidence>
<organism evidence="1 2">
    <name type="scientific">Desulfurococcus amylolyticus DSM 16532</name>
    <dbReference type="NCBI Taxonomy" id="768672"/>
    <lineage>
        <taxon>Archaea</taxon>
        <taxon>Thermoproteota</taxon>
        <taxon>Thermoprotei</taxon>
        <taxon>Desulfurococcales</taxon>
        <taxon>Desulfurococcaceae</taxon>
        <taxon>Desulfurococcus</taxon>
    </lineage>
</organism>
<dbReference type="Proteomes" id="UP000006175">
    <property type="component" value="Chromosome"/>
</dbReference>
<dbReference type="eggNOG" id="arCOG00536">
    <property type="taxonomic scope" value="Archaea"/>
</dbReference>
<dbReference type="NCBIfam" id="TIGR01687">
    <property type="entry name" value="moaD_arch"/>
    <property type="match status" value="1"/>
</dbReference>
<dbReference type="KEGG" id="dfd:Desfe_0694"/>
<dbReference type="InterPro" id="IPR016155">
    <property type="entry name" value="Mopterin_synth/thiamin_S_b"/>
</dbReference>
<accession>I3XRL9</accession>
<dbReference type="RefSeq" id="WP_014767494.1">
    <property type="nucleotide sequence ID" value="NC_018001.1"/>
</dbReference>
<keyword evidence="2" id="KW-1185">Reference proteome</keyword>
<dbReference type="HOGENOM" id="CLU_114601_1_2_2"/>
<reference evidence="1 2" key="1">
    <citation type="journal article" date="2012" name="J. Bacteriol.">
        <title>Complete Genome Sequence of Desulfurococcus fermentans, a Hyperthermophilic Cellulolytic Crenarchaeon Isolated from a Freshwater Hot Spring in Kamchatka, Russia.</title>
        <authorList>
            <person name="Susanti D."/>
            <person name="Johnson E.F."/>
            <person name="Rodriguez J.R."/>
            <person name="Anderson I."/>
            <person name="Perevalova A.A."/>
            <person name="Kyrpides N."/>
            <person name="Lucas S."/>
            <person name="Han J."/>
            <person name="Lapidus A."/>
            <person name="Cheng J.F."/>
            <person name="Goodwin L."/>
            <person name="Pitluck S."/>
            <person name="Mavrommatis K."/>
            <person name="Peters L."/>
            <person name="Land M.L."/>
            <person name="Hauser L."/>
            <person name="Gopalan V."/>
            <person name="Chan P.P."/>
            <person name="Lowe T.M."/>
            <person name="Atomi H."/>
            <person name="Bonch-Osmolovskaya E.A."/>
            <person name="Woyke T."/>
            <person name="Mukhopadhyay B."/>
        </authorList>
    </citation>
    <scope>NUCLEOTIDE SEQUENCE [LARGE SCALE GENOMIC DNA]</scope>
    <source>
        <strain evidence="1 2">DSM 16532</strain>
    </source>
</reference>
<dbReference type="Pfam" id="PF02597">
    <property type="entry name" value="ThiS"/>
    <property type="match status" value="1"/>
</dbReference>